<comment type="caution">
    <text evidence="1">The sequence shown here is derived from an EMBL/GenBank/DDBJ whole genome shotgun (WGS) entry which is preliminary data.</text>
</comment>
<keyword evidence="2" id="KW-1185">Reference proteome</keyword>
<dbReference type="Proteomes" id="UP000836387">
    <property type="component" value="Unassembled WGS sequence"/>
</dbReference>
<accession>A0ACA9UR97</accession>
<evidence type="ECO:0000313" key="1">
    <source>
        <dbReference type="EMBL" id="CAG9955992.1"/>
    </source>
</evidence>
<gene>
    <name evidence="1" type="ORF">CRV2_00017665</name>
</gene>
<proteinExistence type="predicted"/>
<reference evidence="1" key="2">
    <citation type="submission" date="2021-10" db="EMBL/GenBank/DDBJ databases">
        <authorList>
            <person name="Piombo E."/>
        </authorList>
    </citation>
    <scope>NUCLEOTIDE SEQUENCE</scope>
</reference>
<name>A0ACA9UR97_BIOOC</name>
<protein>
    <submittedName>
        <fullName evidence="1">Uncharacterized protein</fullName>
    </submittedName>
</protein>
<organism evidence="1 2">
    <name type="scientific">Clonostachys rosea f. rosea IK726</name>
    <dbReference type="NCBI Taxonomy" id="1349383"/>
    <lineage>
        <taxon>Eukaryota</taxon>
        <taxon>Fungi</taxon>
        <taxon>Dikarya</taxon>
        <taxon>Ascomycota</taxon>
        <taxon>Pezizomycotina</taxon>
        <taxon>Sordariomycetes</taxon>
        <taxon>Hypocreomycetidae</taxon>
        <taxon>Hypocreales</taxon>
        <taxon>Bionectriaceae</taxon>
        <taxon>Clonostachys</taxon>
    </lineage>
</organism>
<sequence>MLSLVPDEIMLGVAKYCSSDMLASLARTNRKFHAIFNQVLYENDSQYGSSSVYHAIVRCRDQPTALRTLRAAVDGGATLRLCQDLHDKGSLQGPITCLAVHSPICLAAKYGRQEIIEFLVDHGISTEGPVGLAYSPLFLAILCGNEKAAVTLASRGALLDKGPFGMNALQYSICHGLPTLSVYFANHTELDINQKCANGKRCIDLALTSPRKADMVWVVLNIGFDLRGHLWDICQSTEAWEQLPGLLGPSVPVSQFISRGECLRLIDLVSNQKVRRGLKPLQYNAVRCLMATLSDIVARTALIKPEDVATQLQRVLRKVLSIECGNIHIAPLLIDRYGVKVDDSIVKDVLAQVTSKRFSQKRYQVLKDYPTLLKSVDFLLAYCHRVKRSGDPAAVFFLENVPCEVVETVKNLNARGFPLTGYGLKKLASVIRSQ</sequence>
<reference evidence="1" key="1">
    <citation type="submission" date="2020-04" db="EMBL/GenBank/DDBJ databases">
        <authorList>
            <person name="Broberg M."/>
        </authorList>
    </citation>
    <scope>NUCLEOTIDE SEQUENCE</scope>
</reference>
<evidence type="ECO:0000313" key="2">
    <source>
        <dbReference type="Proteomes" id="UP000836387"/>
    </source>
</evidence>
<dbReference type="EMBL" id="CADEHS020000642">
    <property type="protein sequence ID" value="CAG9955992.1"/>
    <property type="molecule type" value="Genomic_DNA"/>
</dbReference>